<keyword evidence="2" id="KW-1185">Reference proteome</keyword>
<proteinExistence type="predicted"/>
<protein>
    <submittedName>
        <fullName evidence="1">Uncharacterized protein</fullName>
    </submittedName>
</protein>
<name>A0ACC0JMQ1_CHOFU</name>
<reference evidence="1 2" key="1">
    <citation type="journal article" date="2022" name="Genome Biol. Evol.">
        <title>The Spruce Budworm Genome: Reconstructing the Evolutionary History of Antifreeze Proteins.</title>
        <authorList>
            <person name="Beliveau C."/>
            <person name="Gagne P."/>
            <person name="Picq S."/>
            <person name="Vernygora O."/>
            <person name="Keeling C.I."/>
            <person name="Pinkney K."/>
            <person name="Doucet D."/>
            <person name="Wen F."/>
            <person name="Johnston J.S."/>
            <person name="Maaroufi H."/>
            <person name="Boyle B."/>
            <person name="Laroche J."/>
            <person name="Dewar K."/>
            <person name="Juretic N."/>
            <person name="Blackburn G."/>
            <person name="Nisole A."/>
            <person name="Brunet B."/>
            <person name="Brandao M."/>
            <person name="Lumley L."/>
            <person name="Duan J."/>
            <person name="Quan G."/>
            <person name="Lucarotti C.J."/>
            <person name="Roe A.D."/>
            <person name="Sperling F.A.H."/>
            <person name="Levesque R.C."/>
            <person name="Cusson M."/>
        </authorList>
    </citation>
    <scope>NUCLEOTIDE SEQUENCE [LARGE SCALE GENOMIC DNA]</scope>
    <source>
        <strain evidence="1">Glfc:IPQL:Cfum</strain>
    </source>
</reference>
<accession>A0ACC0JMQ1</accession>
<gene>
    <name evidence="1" type="ORF">MSG28_006984</name>
</gene>
<comment type="caution">
    <text evidence="1">The sequence shown here is derived from an EMBL/GenBank/DDBJ whole genome shotgun (WGS) entry which is preliminary data.</text>
</comment>
<evidence type="ECO:0000313" key="2">
    <source>
        <dbReference type="Proteomes" id="UP001064048"/>
    </source>
</evidence>
<evidence type="ECO:0000313" key="1">
    <source>
        <dbReference type="EMBL" id="KAI8425155.1"/>
    </source>
</evidence>
<sequence>MEQLILLLLLALGVRAEFPTKEFLEGLKPVVEKCEANTGVDKGLVDQFSKGTMVDDDKLKLDETTGLFRYEKMLGLIPQEMKSVAYEMGRNCIHFKGEGGADLCQVSFDLHRCWQKADPERKWADGARRTDGRWLRPKVLASPFEPTDNGDVLDRPEYKKIHNEYRNLVDVMLGSFMDDIGISADQFEAACRLSARDLAGLPAQFHRRLFEQIWAANDYDIFVKMMTHKNVELQLQALELIERRFGALPNIFATVPEDLESSRSDESDDWPDTDDVMTEIKNLRIDELEDTDDVVTVQPEEVVAEKKTLLSKVFKMQSFDKKEEATKITPSTPEEPYVVEPPKPPPKKVEVSEEEIRTRQEYLKQQRDKLLALKKQVRERRLGAAETEAEGAEGGSQRSFARPRSAKVAQAALAGAPPPPSPDAMQLRKALASKLKTEVVDVTH</sequence>
<organism evidence="1 2">
    <name type="scientific">Choristoneura fumiferana</name>
    <name type="common">Spruce budworm moth</name>
    <name type="synonym">Archips fumiferana</name>
    <dbReference type="NCBI Taxonomy" id="7141"/>
    <lineage>
        <taxon>Eukaryota</taxon>
        <taxon>Metazoa</taxon>
        <taxon>Ecdysozoa</taxon>
        <taxon>Arthropoda</taxon>
        <taxon>Hexapoda</taxon>
        <taxon>Insecta</taxon>
        <taxon>Pterygota</taxon>
        <taxon>Neoptera</taxon>
        <taxon>Endopterygota</taxon>
        <taxon>Lepidoptera</taxon>
        <taxon>Glossata</taxon>
        <taxon>Ditrysia</taxon>
        <taxon>Tortricoidea</taxon>
        <taxon>Tortricidae</taxon>
        <taxon>Tortricinae</taxon>
        <taxon>Choristoneura</taxon>
    </lineage>
</organism>
<dbReference type="Proteomes" id="UP001064048">
    <property type="component" value="Chromosome 11"/>
</dbReference>
<dbReference type="EMBL" id="CM046111">
    <property type="protein sequence ID" value="KAI8425155.1"/>
    <property type="molecule type" value="Genomic_DNA"/>
</dbReference>